<evidence type="ECO:0000256" key="4">
    <source>
        <dbReference type="ARBA" id="ARBA00061551"/>
    </source>
</evidence>
<accession>A0A6L9EF88</accession>
<keyword evidence="6" id="KW-0175">Coiled coil</keyword>
<feature type="coiled-coil region" evidence="6">
    <location>
        <begin position="246"/>
        <end position="273"/>
    </location>
</feature>
<reference evidence="8 9" key="1">
    <citation type="submission" date="2020-01" db="EMBL/GenBank/DDBJ databases">
        <title>Bacteria diversity of Porities sp.</title>
        <authorList>
            <person name="Wang G."/>
        </authorList>
    </citation>
    <scope>NUCLEOTIDE SEQUENCE [LARGE SCALE GENOMIC DNA]</scope>
    <source>
        <strain evidence="8 9">R33</strain>
    </source>
</reference>
<dbReference type="InterPro" id="IPR051309">
    <property type="entry name" value="ABCF_ATPase"/>
</dbReference>
<proteinExistence type="inferred from homology"/>
<dbReference type="PROSITE" id="PS50893">
    <property type="entry name" value="ABC_TRANSPORTER_2"/>
    <property type="match status" value="2"/>
</dbReference>
<dbReference type="Pfam" id="PF00005">
    <property type="entry name" value="ABC_tran"/>
    <property type="match status" value="2"/>
</dbReference>
<evidence type="ECO:0000256" key="5">
    <source>
        <dbReference type="ARBA" id="ARBA00074044"/>
    </source>
</evidence>
<dbReference type="CDD" id="cd03221">
    <property type="entry name" value="ABCF_EF-3"/>
    <property type="match status" value="2"/>
</dbReference>
<dbReference type="InterPro" id="IPR027417">
    <property type="entry name" value="P-loop_NTPase"/>
</dbReference>
<dbReference type="InterPro" id="IPR003593">
    <property type="entry name" value="AAA+_ATPase"/>
</dbReference>
<feature type="domain" description="ABC transporter" evidence="7">
    <location>
        <begin position="318"/>
        <end position="536"/>
    </location>
</feature>
<dbReference type="Gene3D" id="3.40.50.300">
    <property type="entry name" value="P-loop containing nucleotide triphosphate hydrolases"/>
    <property type="match status" value="2"/>
</dbReference>
<dbReference type="GO" id="GO:0016887">
    <property type="term" value="F:ATP hydrolysis activity"/>
    <property type="evidence" value="ECO:0007669"/>
    <property type="project" value="InterPro"/>
</dbReference>
<dbReference type="GO" id="GO:0005524">
    <property type="term" value="F:ATP binding"/>
    <property type="evidence" value="ECO:0007669"/>
    <property type="project" value="UniProtKB-KW"/>
</dbReference>
<keyword evidence="9" id="KW-1185">Reference proteome</keyword>
<dbReference type="Pfam" id="PF12848">
    <property type="entry name" value="ABC_tran_Xtn"/>
    <property type="match status" value="1"/>
</dbReference>
<evidence type="ECO:0000313" key="8">
    <source>
        <dbReference type="EMBL" id="NAS13424.1"/>
    </source>
</evidence>
<dbReference type="FunFam" id="3.40.50.300:FF:000011">
    <property type="entry name" value="Putative ABC transporter ATP-binding component"/>
    <property type="match status" value="1"/>
</dbReference>
<evidence type="ECO:0000313" key="9">
    <source>
        <dbReference type="Proteomes" id="UP000475249"/>
    </source>
</evidence>
<keyword evidence="2" id="KW-0547">Nucleotide-binding</keyword>
<organism evidence="8 9">
    <name type="scientific">Poritiphilus flavus</name>
    <dbReference type="NCBI Taxonomy" id="2697053"/>
    <lineage>
        <taxon>Bacteria</taxon>
        <taxon>Pseudomonadati</taxon>
        <taxon>Bacteroidota</taxon>
        <taxon>Flavobacteriia</taxon>
        <taxon>Flavobacteriales</taxon>
        <taxon>Flavobacteriaceae</taxon>
        <taxon>Poritiphilus</taxon>
    </lineage>
</organism>
<dbReference type="InterPro" id="IPR032781">
    <property type="entry name" value="ABC_tran_Xtn"/>
</dbReference>
<comment type="similarity">
    <text evidence="4">Belongs to the ABC transporter superfamily. ABCF family. YbiT subfamily.</text>
</comment>
<dbReference type="PANTHER" id="PTHR42855:SF2">
    <property type="entry name" value="DRUG RESISTANCE ABC TRANSPORTER,ATP-BINDING PROTEIN"/>
    <property type="match status" value="1"/>
</dbReference>
<name>A0A6L9EF88_9FLAO</name>
<feature type="domain" description="ABC transporter" evidence="7">
    <location>
        <begin position="2"/>
        <end position="250"/>
    </location>
</feature>
<dbReference type="RefSeq" id="WP_161436467.1">
    <property type="nucleotide sequence ID" value="NZ_WXYO01000007.1"/>
</dbReference>
<comment type="caution">
    <text evidence="8">The sequence shown here is derived from an EMBL/GenBank/DDBJ whole genome shotgun (WGS) entry which is preliminary data.</text>
</comment>
<dbReference type="SMART" id="SM00382">
    <property type="entry name" value="AAA"/>
    <property type="match status" value="1"/>
</dbReference>
<evidence type="ECO:0000256" key="3">
    <source>
        <dbReference type="ARBA" id="ARBA00022840"/>
    </source>
</evidence>
<dbReference type="AlphaFoldDB" id="A0A6L9EF88"/>
<evidence type="ECO:0000259" key="7">
    <source>
        <dbReference type="PROSITE" id="PS50893"/>
    </source>
</evidence>
<dbReference type="FunFam" id="3.40.50.300:FF:000070">
    <property type="entry name" value="Putative ABC transporter ATP-binding component"/>
    <property type="match status" value="1"/>
</dbReference>
<dbReference type="SUPFAM" id="SSF52540">
    <property type="entry name" value="P-loop containing nucleoside triphosphate hydrolases"/>
    <property type="match status" value="2"/>
</dbReference>
<keyword evidence="3 8" id="KW-0067">ATP-binding</keyword>
<keyword evidence="1" id="KW-0677">Repeat</keyword>
<dbReference type="Proteomes" id="UP000475249">
    <property type="component" value="Unassembled WGS sequence"/>
</dbReference>
<protein>
    <recommendedName>
        <fullName evidence="5">Probable ATP-binding protein YbiT</fullName>
    </recommendedName>
</protein>
<dbReference type="InterPro" id="IPR003439">
    <property type="entry name" value="ABC_transporter-like_ATP-bd"/>
</dbReference>
<evidence type="ECO:0000256" key="6">
    <source>
        <dbReference type="SAM" id="Coils"/>
    </source>
</evidence>
<dbReference type="PANTHER" id="PTHR42855">
    <property type="entry name" value="ABC TRANSPORTER ATP-BINDING SUBUNIT"/>
    <property type="match status" value="1"/>
</dbReference>
<gene>
    <name evidence="8" type="ORF">GTQ38_15535</name>
</gene>
<evidence type="ECO:0000256" key="1">
    <source>
        <dbReference type="ARBA" id="ARBA00022737"/>
    </source>
</evidence>
<dbReference type="EMBL" id="WXYO01000007">
    <property type="protein sequence ID" value="NAS13424.1"/>
    <property type="molecule type" value="Genomic_DNA"/>
</dbReference>
<sequence length="542" mass="61327">MLSVSNLSVQFGKRVLFDEVNVSFTSGNCYGVIGANGAGKSTFLKILSGQVDPTSGQVHLEPGKRMSVLEQNHNAYDEFPVLETVVMGNKPLFEIKKEIDALYADYNDANADRIGELQVTFEEMDGWNADSDAAALLSNLGISEALHYTAMSDLDAKLKVRVLLAQALFGNPDVLVMDEPTNDLDYETIAWLENFLAGYDNTVIVVSHDRHFLDAVCTHIADIDFGKINLFSGNYTFWYESSQLAARQRAQQNKKAEEKAKELQEFIQRFSANVAKSKQATSRKKMLEKLKVEDIKPSSRRYPAIIFEREREAGDQILNIENMSASTDEGELLFQRLNLNLAKGDKVAILSRDSRATSAFFEIITGNKKQDSGEYKWGITTTQSYLPADNSKFFQQDINLVDWLRQWAKTEEEREEVFIRGFLGKMLFSGEEALKKSSVLSGGEKVRCMLSRMMMLRANVLLLDEPTNHLDLESITAFNNSLKNFKGTVLFTTHDHQFAQTVANRIVELTPKDTIDRYLTFDEYMSDKSIREQRDKMYAIPV</sequence>
<evidence type="ECO:0000256" key="2">
    <source>
        <dbReference type="ARBA" id="ARBA00022741"/>
    </source>
</evidence>